<keyword evidence="1" id="KW-0472">Membrane</keyword>
<evidence type="ECO:0000313" key="2">
    <source>
        <dbReference type="EMBL" id="SVD78825.1"/>
    </source>
</evidence>
<dbReference type="EMBL" id="UINC01173301">
    <property type="protein sequence ID" value="SVD78825.1"/>
    <property type="molecule type" value="Genomic_DNA"/>
</dbReference>
<keyword evidence="1" id="KW-1133">Transmembrane helix</keyword>
<feature type="transmembrane region" description="Helical" evidence="1">
    <location>
        <begin position="181"/>
        <end position="199"/>
    </location>
</feature>
<feature type="transmembrane region" description="Helical" evidence="1">
    <location>
        <begin position="55"/>
        <end position="80"/>
    </location>
</feature>
<reference evidence="2" key="1">
    <citation type="submission" date="2018-05" db="EMBL/GenBank/DDBJ databases">
        <authorList>
            <person name="Lanie J.A."/>
            <person name="Ng W.-L."/>
            <person name="Kazmierczak K.M."/>
            <person name="Andrzejewski T.M."/>
            <person name="Davidsen T.M."/>
            <person name="Wayne K.J."/>
            <person name="Tettelin H."/>
            <person name="Glass J.I."/>
            <person name="Rusch D."/>
            <person name="Podicherti R."/>
            <person name="Tsui H.-C.T."/>
            <person name="Winkler M.E."/>
        </authorList>
    </citation>
    <scope>NUCLEOTIDE SEQUENCE</scope>
</reference>
<accession>A0A382Y7H9</accession>
<dbReference type="AlphaFoldDB" id="A0A382Y7H9"/>
<organism evidence="2">
    <name type="scientific">marine metagenome</name>
    <dbReference type="NCBI Taxonomy" id="408172"/>
    <lineage>
        <taxon>unclassified sequences</taxon>
        <taxon>metagenomes</taxon>
        <taxon>ecological metagenomes</taxon>
    </lineage>
</organism>
<protein>
    <submittedName>
        <fullName evidence="2">Uncharacterized protein</fullName>
    </submittedName>
</protein>
<feature type="non-terminal residue" evidence="2">
    <location>
        <position position="265"/>
    </location>
</feature>
<keyword evidence="1" id="KW-0812">Transmembrane</keyword>
<proteinExistence type="predicted"/>
<feature type="transmembrane region" description="Helical" evidence="1">
    <location>
        <begin position="247"/>
        <end position="264"/>
    </location>
</feature>
<gene>
    <name evidence="2" type="ORF">METZ01_LOCUS431679</name>
</gene>
<name>A0A382Y7H9_9ZZZZ</name>
<sequence length="265" mass="30332">MLKKYENISLGNRGNSILAITNIRVFIGNKFSVWDIPCKNIDYLERGFVPRFSPWWQLLLIPLTLIFISKLFLFAFFMLLSIARQYIKVDALTIGTSARKWEIRADPEILDQIASEIRLNSLVGEKKDGKIILEAENLDGSNENLNVNLVGQNESWPLKAAWMSATFAFGSYYIGSFGVGTGFWTFLFAAVAFCFFIIHRDRKKSNEFRGVEPADGWIRQGWNFVLTKLGVEIIEAKWSLKLWGKDIRVRYAGYLICSAILFFGL</sequence>
<evidence type="ECO:0000256" key="1">
    <source>
        <dbReference type="SAM" id="Phobius"/>
    </source>
</evidence>